<comment type="caution">
    <text evidence="3">The sequence shown here is derived from an EMBL/GenBank/DDBJ whole genome shotgun (WGS) entry which is preliminary data.</text>
</comment>
<protein>
    <submittedName>
        <fullName evidence="3">Uncharacterized protein</fullName>
    </submittedName>
</protein>
<keyword evidence="4" id="KW-1185">Reference proteome</keyword>
<name>A0AAD4QT59_9BILA</name>
<dbReference type="AlphaFoldDB" id="A0AAD4QT59"/>
<feature type="chain" id="PRO_5041904640" evidence="2">
    <location>
        <begin position="22"/>
        <end position="84"/>
    </location>
</feature>
<dbReference type="EMBL" id="JAKKPZ010000216">
    <property type="protein sequence ID" value="KAI1698482.1"/>
    <property type="molecule type" value="Genomic_DNA"/>
</dbReference>
<feature type="region of interest" description="Disordered" evidence="1">
    <location>
        <begin position="48"/>
        <end position="84"/>
    </location>
</feature>
<gene>
    <name evidence="3" type="ORF">DdX_17880</name>
</gene>
<reference evidence="3" key="1">
    <citation type="submission" date="2022-01" db="EMBL/GenBank/DDBJ databases">
        <title>Genome Sequence Resource for Two Populations of Ditylenchus destructor, the Migratory Endoparasitic Phytonematode.</title>
        <authorList>
            <person name="Zhang H."/>
            <person name="Lin R."/>
            <person name="Xie B."/>
        </authorList>
    </citation>
    <scope>NUCLEOTIDE SEQUENCE</scope>
    <source>
        <strain evidence="3">BazhouSP</strain>
    </source>
</reference>
<evidence type="ECO:0000313" key="3">
    <source>
        <dbReference type="EMBL" id="KAI1698482.1"/>
    </source>
</evidence>
<accession>A0AAD4QT59</accession>
<feature type="signal peptide" evidence="2">
    <location>
        <begin position="1"/>
        <end position="21"/>
    </location>
</feature>
<evidence type="ECO:0000313" key="4">
    <source>
        <dbReference type="Proteomes" id="UP001201812"/>
    </source>
</evidence>
<proteinExistence type="predicted"/>
<feature type="compositionally biased region" description="Basic and acidic residues" evidence="1">
    <location>
        <begin position="52"/>
        <end position="70"/>
    </location>
</feature>
<organism evidence="3 4">
    <name type="scientific">Ditylenchus destructor</name>
    <dbReference type="NCBI Taxonomy" id="166010"/>
    <lineage>
        <taxon>Eukaryota</taxon>
        <taxon>Metazoa</taxon>
        <taxon>Ecdysozoa</taxon>
        <taxon>Nematoda</taxon>
        <taxon>Chromadorea</taxon>
        <taxon>Rhabditida</taxon>
        <taxon>Tylenchina</taxon>
        <taxon>Tylenchomorpha</taxon>
        <taxon>Sphaerularioidea</taxon>
        <taxon>Anguinidae</taxon>
        <taxon>Anguininae</taxon>
        <taxon>Ditylenchus</taxon>
    </lineage>
</organism>
<sequence length="84" mass="9386">MNKFFLIVLLIAIVCIALMSAADIRHLTDLTKNVDPVSERKNVQTNFISDQDVYKRPENPGHNTIKDSTRAEPNLKSSHGVPTP</sequence>
<evidence type="ECO:0000256" key="1">
    <source>
        <dbReference type="SAM" id="MobiDB-lite"/>
    </source>
</evidence>
<evidence type="ECO:0000256" key="2">
    <source>
        <dbReference type="SAM" id="SignalP"/>
    </source>
</evidence>
<dbReference type="Proteomes" id="UP001201812">
    <property type="component" value="Unassembled WGS sequence"/>
</dbReference>
<keyword evidence="2" id="KW-0732">Signal</keyword>